<name>A0A5J4QSM5_9ZZZZ</name>
<gene>
    <name evidence="1" type="ORF">EZS27_026323</name>
</gene>
<reference evidence="1" key="1">
    <citation type="submission" date="2019-03" db="EMBL/GenBank/DDBJ databases">
        <title>Single cell metagenomics reveals metabolic interactions within the superorganism composed of flagellate Streblomastix strix and complex community of Bacteroidetes bacteria on its surface.</title>
        <authorList>
            <person name="Treitli S.C."/>
            <person name="Kolisko M."/>
            <person name="Husnik F."/>
            <person name="Keeling P."/>
            <person name="Hampl V."/>
        </authorList>
    </citation>
    <scope>NUCLEOTIDE SEQUENCE</scope>
    <source>
        <strain evidence="1">STM</strain>
    </source>
</reference>
<sequence length="105" mass="12319">MIVTFEKEYLRDLYETGKTTDKKHRFQPEVIKSYKQRIKTLQKAGKIEDLFVINSLNYEVLQGDKQGISSIRVNLQYRIEFTITTDGVESIITVCNILELSDHYK</sequence>
<dbReference type="AlphaFoldDB" id="A0A5J4QSM5"/>
<dbReference type="Gene3D" id="3.30.2310.20">
    <property type="entry name" value="RelE-like"/>
    <property type="match status" value="1"/>
</dbReference>
<dbReference type="EMBL" id="SNRY01002594">
    <property type="protein sequence ID" value="KAA6324335.1"/>
    <property type="molecule type" value="Genomic_DNA"/>
</dbReference>
<protein>
    <submittedName>
        <fullName evidence="1">Toxin HigB-1</fullName>
    </submittedName>
</protein>
<comment type="caution">
    <text evidence="1">The sequence shown here is derived from an EMBL/GenBank/DDBJ whole genome shotgun (WGS) entry which is preliminary data.</text>
</comment>
<organism evidence="1">
    <name type="scientific">termite gut metagenome</name>
    <dbReference type="NCBI Taxonomy" id="433724"/>
    <lineage>
        <taxon>unclassified sequences</taxon>
        <taxon>metagenomes</taxon>
        <taxon>organismal metagenomes</taxon>
    </lineage>
</organism>
<dbReference type="Pfam" id="PF05015">
    <property type="entry name" value="HigB-like_toxin"/>
    <property type="match status" value="1"/>
</dbReference>
<dbReference type="InterPro" id="IPR035093">
    <property type="entry name" value="RelE/ParE_toxin_dom_sf"/>
</dbReference>
<dbReference type="InterPro" id="IPR007711">
    <property type="entry name" value="HigB-1"/>
</dbReference>
<proteinExistence type="predicted"/>
<dbReference type="PANTHER" id="PTHR40266">
    <property type="entry name" value="TOXIN HIGB-1"/>
    <property type="match status" value="1"/>
</dbReference>
<accession>A0A5J4QSM5</accession>
<evidence type="ECO:0000313" key="1">
    <source>
        <dbReference type="EMBL" id="KAA6324335.1"/>
    </source>
</evidence>
<dbReference type="SUPFAM" id="SSF143011">
    <property type="entry name" value="RelE-like"/>
    <property type="match status" value="1"/>
</dbReference>
<dbReference type="PANTHER" id="PTHR40266:SF2">
    <property type="entry name" value="TOXIN HIGB-1"/>
    <property type="match status" value="1"/>
</dbReference>